<keyword evidence="6" id="KW-0175">Coiled coil</keyword>
<feature type="domain" description="RecJ OB" evidence="9">
    <location>
        <begin position="468"/>
        <end position="571"/>
    </location>
</feature>
<comment type="similarity">
    <text evidence="1">Belongs to the RecJ family.</text>
</comment>
<dbReference type="InterPro" id="IPR041122">
    <property type="entry name" value="RecJ_OB"/>
</dbReference>
<evidence type="ECO:0000259" key="9">
    <source>
        <dbReference type="Pfam" id="PF17768"/>
    </source>
</evidence>
<keyword evidence="5 10" id="KW-0269">Exonuclease</keyword>
<feature type="domain" description="DHHA1" evidence="8">
    <location>
        <begin position="361"/>
        <end position="453"/>
    </location>
</feature>
<dbReference type="InterPro" id="IPR004610">
    <property type="entry name" value="RecJ"/>
</dbReference>
<evidence type="ECO:0000256" key="5">
    <source>
        <dbReference type="ARBA" id="ARBA00022839"/>
    </source>
</evidence>
<dbReference type="PANTHER" id="PTHR30255:SF2">
    <property type="entry name" value="SINGLE-STRANDED-DNA-SPECIFIC EXONUCLEASE RECJ"/>
    <property type="match status" value="1"/>
</dbReference>
<dbReference type="GO" id="GO:0003676">
    <property type="term" value="F:nucleic acid binding"/>
    <property type="evidence" value="ECO:0007669"/>
    <property type="project" value="InterPro"/>
</dbReference>
<dbReference type="AlphaFoldDB" id="A0A3B1B929"/>
<proteinExistence type="inferred from homology"/>
<sequence>MTTVIQARTLPDTLPKLDKVSPLLQRIYAARKIKSMQELDYSVSQLLPFNQLKGIDAAVQILVDALRVQHSILIVGDFDCDGATSTALAVKGLRAFGFAQVNYLVPNRFEYGYGLTPEIVAVALEYQPNLIITVDNGISSIDGVAAAKEKGVQVLVTDHHLAGSKLPEADAIVNPNQPGDNFVSKNLAGVGVMFYLLMALRAHLREQHWFEKQNRVEPNLAQWLDLVAMGTVADVVPLDHNNRILVSQGLARMRAGQLCAGLKAMAKVSARNIETLSASDIGFSIAPRFNAAGRLDDMSLGIECLLSTDEQAALKLAQHLDELNQERRLIENDMKQQALDLLARMRLDDNDKSLPVGLCLFESEWHEGVVGILASRIKDRLHRPVIAFASSADHQIKGSARSVKGVHIRDVLDAIATRYPHLLSRFGGHAMAAGLSLAENNYAEFALAFEQEVSRHLDADSLQGRIETDGELNADEQTMATAELLTSAGPWGQGFEEPVFEGCFRLLQSRIVGEKHLKMVLENKTGTFIDAIAFNVTDTDWPKNVEWLSVVYRLDINEFRGARKLQLMVQHIEPVLAS</sequence>
<protein>
    <recommendedName>
        <fullName evidence="2">Single-stranded-DNA-specific exonuclease RecJ</fullName>
    </recommendedName>
</protein>
<evidence type="ECO:0000256" key="6">
    <source>
        <dbReference type="SAM" id="Coils"/>
    </source>
</evidence>
<keyword evidence="3" id="KW-0540">Nuclease</keyword>
<dbReference type="Gene3D" id="3.90.1640.30">
    <property type="match status" value="1"/>
</dbReference>
<dbReference type="Pfam" id="PF01368">
    <property type="entry name" value="DHH"/>
    <property type="match status" value="1"/>
</dbReference>
<dbReference type="GO" id="GO:0006310">
    <property type="term" value="P:DNA recombination"/>
    <property type="evidence" value="ECO:0007669"/>
    <property type="project" value="InterPro"/>
</dbReference>
<dbReference type="InterPro" id="IPR001667">
    <property type="entry name" value="DDH_dom"/>
</dbReference>
<dbReference type="GO" id="GO:0006281">
    <property type="term" value="P:DNA repair"/>
    <property type="evidence" value="ECO:0007669"/>
    <property type="project" value="InterPro"/>
</dbReference>
<organism evidence="10">
    <name type="scientific">hydrothermal vent metagenome</name>
    <dbReference type="NCBI Taxonomy" id="652676"/>
    <lineage>
        <taxon>unclassified sequences</taxon>
        <taxon>metagenomes</taxon>
        <taxon>ecological metagenomes</taxon>
    </lineage>
</organism>
<feature type="coiled-coil region" evidence="6">
    <location>
        <begin position="313"/>
        <end position="340"/>
    </location>
</feature>
<dbReference type="FunFam" id="3.90.1640.30:FF:000001">
    <property type="entry name" value="Single-stranded-DNA-specific exonuclease RecJ"/>
    <property type="match status" value="1"/>
</dbReference>
<dbReference type="Pfam" id="PF17768">
    <property type="entry name" value="RecJ_OB"/>
    <property type="match status" value="1"/>
</dbReference>
<evidence type="ECO:0000256" key="3">
    <source>
        <dbReference type="ARBA" id="ARBA00022722"/>
    </source>
</evidence>
<evidence type="ECO:0000259" key="8">
    <source>
        <dbReference type="Pfam" id="PF02272"/>
    </source>
</evidence>
<dbReference type="GO" id="GO:0008409">
    <property type="term" value="F:5'-3' exonuclease activity"/>
    <property type="evidence" value="ECO:0007669"/>
    <property type="project" value="InterPro"/>
</dbReference>
<dbReference type="PANTHER" id="PTHR30255">
    <property type="entry name" value="SINGLE-STRANDED-DNA-SPECIFIC EXONUCLEASE RECJ"/>
    <property type="match status" value="1"/>
</dbReference>
<evidence type="ECO:0000256" key="1">
    <source>
        <dbReference type="ARBA" id="ARBA00005915"/>
    </source>
</evidence>
<dbReference type="InterPro" id="IPR038763">
    <property type="entry name" value="DHH_sf"/>
</dbReference>
<name>A0A3B1B929_9ZZZZ</name>
<accession>A0A3B1B929</accession>
<dbReference type="InterPro" id="IPR003156">
    <property type="entry name" value="DHHA1_dom"/>
</dbReference>
<dbReference type="EMBL" id="UOFY01000054">
    <property type="protein sequence ID" value="VAX10761.1"/>
    <property type="molecule type" value="Genomic_DNA"/>
</dbReference>
<dbReference type="SUPFAM" id="SSF64182">
    <property type="entry name" value="DHH phosphoesterases"/>
    <property type="match status" value="1"/>
</dbReference>
<reference evidence="10" key="1">
    <citation type="submission" date="2018-06" db="EMBL/GenBank/DDBJ databases">
        <authorList>
            <person name="Zhirakovskaya E."/>
        </authorList>
    </citation>
    <scope>NUCLEOTIDE SEQUENCE</scope>
</reference>
<evidence type="ECO:0000256" key="4">
    <source>
        <dbReference type="ARBA" id="ARBA00022801"/>
    </source>
</evidence>
<evidence type="ECO:0000259" key="7">
    <source>
        <dbReference type="Pfam" id="PF01368"/>
    </source>
</evidence>
<evidence type="ECO:0000313" key="10">
    <source>
        <dbReference type="EMBL" id="VAX10761.1"/>
    </source>
</evidence>
<dbReference type="Gene3D" id="3.10.310.30">
    <property type="match status" value="1"/>
</dbReference>
<dbReference type="Pfam" id="PF02272">
    <property type="entry name" value="DHHA1"/>
    <property type="match status" value="1"/>
</dbReference>
<keyword evidence="4" id="KW-0378">Hydrolase</keyword>
<dbReference type="InterPro" id="IPR051673">
    <property type="entry name" value="SSDNA_exonuclease_RecJ"/>
</dbReference>
<evidence type="ECO:0000256" key="2">
    <source>
        <dbReference type="ARBA" id="ARBA00019841"/>
    </source>
</evidence>
<dbReference type="NCBIfam" id="TIGR00644">
    <property type="entry name" value="recJ"/>
    <property type="match status" value="1"/>
</dbReference>
<gene>
    <name evidence="10" type="ORF">MNBD_GAMMA25-2436</name>
</gene>
<feature type="domain" description="DDH" evidence="7">
    <location>
        <begin position="71"/>
        <end position="231"/>
    </location>
</feature>